<dbReference type="EMBL" id="MN988534">
    <property type="protein sequence ID" value="QIG74013.1"/>
    <property type="molecule type" value="Genomic_DNA"/>
</dbReference>
<proteinExistence type="predicted"/>
<accession>A0A7S5UY43</accession>
<gene>
    <name evidence="1" type="ORF">EVC06_238</name>
</gene>
<dbReference type="Proteomes" id="UP000646667">
    <property type="component" value="Segment"/>
</dbReference>
<reference evidence="1 2" key="1">
    <citation type="submission" date="2020-01" db="EMBL/GenBank/DDBJ databases">
        <title>Patterns of diversity and host range of bacteriophage communities associated with bean-nodulatin bacteria.</title>
        <authorList>
            <person name="Vann Cauwenberghe J."/>
            <person name="Santamaria R.I."/>
            <person name="Bustos P."/>
            <person name="Juarez S."/>
            <person name="Gonzalez V."/>
        </authorList>
    </citation>
    <scope>NUCLEOTIDE SEQUENCE [LARGE SCALE GENOMIC DNA]</scope>
    <source>
        <strain evidence="2">RHph</strain>
    </source>
</reference>
<organism evidence="1 2">
    <name type="scientific">Rhizobium phage RHph_N34</name>
    <dbReference type="NCBI Taxonomy" id="2509586"/>
    <lineage>
        <taxon>Viruses</taxon>
        <taxon>Duplodnaviria</taxon>
        <taxon>Heunggongvirae</taxon>
        <taxon>Uroviricota</taxon>
        <taxon>Caudoviricetes</taxon>
        <taxon>Pootjesviridae</taxon>
        <taxon>Staniewskivirinae</taxon>
        <taxon>Trinifflemingvirus</taxon>
        <taxon>Trinifflemingvirus N34</taxon>
    </lineage>
</organism>
<keyword evidence="2" id="KW-1185">Reference proteome</keyword>
<evidence type="ECO:0000313" key="2">
    <source>
        <dbReference type="Proteomes" id="UP000646667"/>
    </source>
</evidence>
<sequence length="170" mass="20049">MIIEVQKIYSDQSRFGPVSFDLAKNSFMLVQGEDRERFISEKPAEDAFGLFEREFQFRKPRVYCNRTVRKVVDPLFNFFGLVSDDKIVFHRSPKYLITTGTVIGSYKSMELSFNIPHDFMKKQQARRLHLGQVDFDDSRYGHVLFKVLETELVTWKTRNKRFDHPVITIG</sequence>
<name>A0A7S5UY43_9CAUD</name>
<evidence type="ECO:0000313" key="1">
    <source>
        <dbReference type="EMBL" id="QIG74013.1"/>
    </source>
</evidence>
<protein>
    <submittedName>
        <fullName evidence="1">Uncharacterized protein</fullName>
    </submittedName>
</protein>